<dbReference type="Gene3D" id="2.40.128.150">
    <property type="entry name" value="Cysteine proteinases"/>
    <property type="match status" value="1"/>
</dbReference>
<dbReference type="Gene3D" id="3.30.2140.10">
    <property type="entry name" value="Arylamine N-acetyltransferase"/>
    <property type="match status" value="1"/>
</dbReference>
<dbReference type="Pfam" id="PF00797">
    <property type="entry name" value="Acetyltransf_2"/>
    <property type="match status" value="1"/>
</dbReference>
<evidence type="ECO:0000256" key="1">
    <source>
        <dbReference type="ARBA" id="ARBA00006547"/>
    </source>
</evidence>
<dbReference type="PANTHER" id="PTHR11786:SF0">
    <property type="entry name" value="ARYLAMINE N-ACETYLTRANSFERASE 4-RELATED"/>
    <property type="match status" value="1"/>
</dbReference>
<accession>A0A0F6WA31</accession>
<dbReference type="KEGG" id="samy:DB32_008410"/>
<evidence type="ECO:0000313" key="4">
    <source>
        <dbReference type="Proteomes" id="UP000034883"/>
    </source>
</evidence>
<dbReference type="OrthoDB" id="7181050at2"/>
<keyword evidence="3" id="KW-0808">Transferase</keyword>
<dbReference type="Proteomes" id="UP000034883">
    <property type="component" value="Chromosome"/>
</dbReference>
<proteinExistence type="inferred from homology"/>
<reference evidence="3 4" key="1">
    <citation type="submission" date="2015-03" db="EMBL/GenBank/DDBJ databases">
        <title>Genome assembly of Sandaracinus amylolyticus DSM 53668.</title>
        <authorList>
            <person name="Sharma G."/>
            <person name="Subramanian S."/>
        </authorList>
    </citation>
    <scope>NUCLEOTIDE SEQUENCE [LARGE SCALE GENOMIC DNA]</scope>
    <source>
        <strain evidence="3 4">DSM 53668</strain>
    </source>
</reference>
<dbReference type="SUPFAM" id="SSF54001">
    <property type="entry name" value="Cysteine proteinases"/>
    <property type="match status" value="1"/>
</dbReference>
<comment type="similarity">
    <text evidence="1 2">Belongs to the arylamine N-acetyltransferase family.</text>
</comment>
<dbReference type="GO" id="GO:0016407">
    <property type="term" value="F:acetyltransferase activity"/>
    <property type="evidence" value="ECO:0007669"/>
    <property type="project" value="InterPro"/>
</dbReference>
<dbReference type="PRINTS" id="PR01543">
    <property type="entry name" value="ANATRNSFRASE"/>
</dbReference>
<name>A0A0F6WA31_9BACT</name>
<dbReference type="InterPro" id="IPR001447">
    <property type="entry name" value="Arylamine_N-AcTrfase"/>
</dbReference>
<evidence type="ECO:0000256" key="2">
    <source>
        <dbReference type="RuleBase" id="RU003452"/>
    </source>
</evidence>
<dbReference type="STRING" id="927083.DB32_008410"/>
<keyword evidence="4" id="KW-1185">Reference proteome</keyword>
<dbReference type="EMBL" id="CP011125">
    <property type="protein sequence ID" value="AKF11261.1"/>
    <property type="molecule type" value="Genomic_DNA"/>
</dbReference>
<sequence length="273" mass="30940">MMRMTIDVDAYFARIGYQGSRAPTLETLRALHALHPRAIPFENLDPYSRRGVELSPGALEAKLVRSARGGYCYEQNGLFMHVLRALGFEVHGRAARVRWGVPDDVVMPRSHMTLRVELEDGPYLADVGFGLLTPVAPLRIVDDVEQQTPLETLRMRTMGEGRVVEAKSHDGWRALYWLDDATFLAPDYETLNWFTSTHPTSRFVRNLIVARPTRSGRLTLVNRELTHRTPERPAEVHTIQSVAELRGVLEREFGIDLSRLDDIDASLERALVV</sequence>
<dbReference type="AlphaFoldDB" id="A0A0F6WA31"/>
<protein>
    <submittedName>
        <fullName evidence="3">Arylamine N-acetyltransferase</fullName>
    </submittedName>
</protein>
<dbReference type="InterPro" id="IPR038765">
    <property type="entry name" value="Papain-like_cys_pep_sf"/>
</dbReference>
<organism evidence="3 4">
    <name type="scientific">Sandaracinus amylolyticus</name>
    <dbReference type="NCBI Taxonomy" id="927083"/>
    <lineage>
        <taxon>Bacteria</taxon>
        <taxon>Pseudomonadati</taxon>
        <taxon>Myxococcota</taxon>
        <taxon>Polyangia</taxon>
        <taxon>Polyangiales</taxon>
        <taxon>Sandaracinaceae</taxon>
        <taxon>Sandaracinus</taxon>
    </lineage>
</organism>
<evidence type="ECO:0000313" key="3">
    <source>
        <dbReference type="EMBL" id="AKF11261.1"/>
    </source>
</evidence>
<gene>
    <name evidence="3" type="ORF">DB32_008410</name>
</gene>
<dbReference type="PANTHER" id="PTHR11786">
    <property type="entry name" value="N-HYDROXYARYLAMINE O-ACETYLTRANSFERASE"/>
    <property type="match status" value="1"/>
</dbReference>